<reference evidence="11 12" key="1">
    <citation type="journal article" date="2023" name="G3 (Bethesda)">
        <title>A haplotype-resolved chromosome-scale genome for Quercus rubra L. provides insights into the genetics of adaptive traits for red oak species.</title>
        <authorList>
            <person name="Kapoor B."/>
            <person name="Jenkins J."/>
            <person name="Schmutz J."/>
            <person name="Zhebentyayeva T."/>
            <person name="Kuelheim C."/>
            <person name="Coggeshall M."/>
            <person name="Heim C."/>
            <person name="Lasky J.R."/>
            <person name="Leites L."/>
            <person name="Islam-Faridi N."/>
            <person name="Romero-Severson J."/>
            <person name="DeLeo V.L."/>
            <person name="Lucas S.M."/>
            <person name="Lazic D."/>
            <person name="Gailing O."/>
            <person name="Carlson J."/>
            <person name="Staton M."/>
        </authorList>
    </citation>
    <scope>NUCLEOTIDE SEQUENCE [LARGE SCALE GENOMIC DNA]</scope>
    <source>
        <strain evidence="11">Pseudo-F2</strain>
    </source>
</reference>
<comment type="subcellular location">
    <subcellularLocation>
        <location evidence="1">Membrane</location>
        <topology evidence="1">Multi-pass membrane protein</topology>
    </subcellularLocation>
</comment>
<feature type="transmembrane region" description="Helical" evidence="9">
    <location>
        <begin position="516"/>
        <end position="537"/>
    </location>
</feature>
<evidence type="ECO:0000313" key="12">
    <source>
        <dbReference type="Proteomes" id="UP001324115"/>
    </source>
</evidence>
<evidence type="ECO:0000313" key="11">
    <source>
        <dbReference type="EMBL" id="KAK4567227.1"/>
    </source>
</evidence>
<keyword evidence="4 9" id="KW-1133">Transmembrane helix</keyword>
<dbReference type="PROSITE" id="PS50297">
    <property type="entry name" value="ANK_REP_REGION"/>
    <property type="match status" value="3"/>
</dbReference>
<keyword evidence="3" id="KW-0677">Repeat</keyword>
<keyword evidence="2 9" id="KW-0812">Transmembrane</keyword>
<evidence type="ECO:0000256" key="1">
    <source>
        <dbReference type="ARBA" id="ARBA00004141"/>
    </source>
</evidence>
<protein>
    <recommendedName>
        <fullName evidence="10">PGG domain-containing protein</fullName>
    </recommendedName>
</protein>
<dbReference type="InterPro" id="IPR026961">
    <property type="entry name" value="PGG_dom"/>
</dbReference>
<keyword evidence="5 7" id="KW-0040">ANK repeat</keyword>
<feature type="region of interest" description="Disordered" evidence="8">
    <location>
        <begin position="479"/>
        <end position="505"/>
    </location>
</feature>
<dbReference type="GO" id="GO:0005886">
    <property type="term" value="C:plasma membrane"/>
    <property type="evidence" value="ECO:0007669"/>
    <property type="project" value="TreeGrafter"/>
</dbReference>
<keyword evidence="6 9" id="KW-0472">Membrane</keyword>
<dbReference type="Pfam" id="PF13962">
    <property type="entry name" value="PGG"/>
    <property type="match status" value="1"/>
</dbReference>
<dbReference type="InterPro" id="IPR036770">
    <property type="entry name" value="Ankyrin_rpt-contain_sf"/>
</dbReference>
<feature type="transmembrane region" description="Helical" evidence="9">
    <location>
        <begin position="227"/>
        <end position="244"/>
    </location>
</feature>
<feature type="compositionally biased region" description="Basic and acidic residues" evidence="8">
    <location>
        <begin position="479"/>
        <end position="491"/>
    </location>
</feature>
<gene>
    <name evidence="11" type="ORF">RGQ29_003155</name>
</gene>
<name>A0AAN7EAX3_QUERU</name>
<evidence type="ECO:0000259" key="10">
    <source>
        <dbReference type="Pfam" id="PF13962"/>
    </source>
</evidence>
<dbReference type="AlphaFoldDB" id="A0AAN7EAX3"/>
<dbReference type="SMART" id="SM00248">
    <property type="entry name" value="ANK"/>
    <property type="match status" value="8"/>
</dbReference>
<dbReference type="Pfam" id="PF12796">
    <property type="entry name" value="Ank_2"/>
    <property type="match status" value="3"/>
</dbReference>
<dbReference type="PROSITE" id="PS50088">
    <property type="entry name" value="ANK_REPEAT"/>
    <property type="match status" value="3"/>
</dbReference>
<feature type="transmembrane region" description="Helical" evidence="9">
    <location>
        <begin position="600"/>
        <end position="619"/>
    </location>
</feature>
<evidence type="ECO:0000256" key="5">
    <source>
        <dbReference type="ARBA" id="ARBA00023043"/>
    </source>
</evidence>
<feature type="repeat" description="ANK" evidence="7">
    <location>
        <begin position="112"/>
        <end position="144"/>
    </location>
</feature>
<feature type="transmembrane region" description="Helical" evidence="9">
    <location>
        <begin position="625"/>
        <end position="647"/>
    </location>
</feature>
<accession>A0AAN7EAX3</accession>
<dbReference type="Proteomes" id="UP001324115">
    <property type="component" value="Unassembled WGS sequence"/>
</dbReference>
<organism evidence="11 12">
    <name type="scientific">Quercus rubra</name>
    <name type="common">Northern red oak</name>
    <name type="synonym">Quercus borealis</name>
    <dbReference type="NCBI Taxonomy" id="3512"/>
    <lineage>
        <taxon>Eukaryota</taxon>
        <taxon>Viridiplantae</taxon>
        <taxon>Streptophyta</taxon>
        <taxon>Embryophyta</taxon>
        <taxon>Tracheophyta</taxon>
        <taxon>Spermatophyta</taxon>
        <taxon>Magnoliopsida</taxon>
        <taxon>eudicotyledons</taxon>
        <taxon>Gunneridae</taxon>
        <taxon>Pentapetalae</taxon>
        <taxon>rosids</taxon>
        <taxon>fabids</taxon>
        <taxon>Fagales</taxon>
        <taxon>Fagaceae</taxon>
        <taxon>Quercus</taxon>
    </lineage>
</organism>
<feature type="repeat" description="ANK" evidence="7">
    <location>
        <begin position="294"/>
        <end position="315"/>
    </location>
</feature>
<dbReference type="Gene3D" id="1.25.40.20">
    <property type="entry name" value="Ankyrin repeat-containing domain"/>
    <property type="match status" value="3"/>
</dbReference>
<sequence>MNHDVFFAASSGDSRFFLNLSESEKHFLEQVTTGGNTVLHVALQYKQFEAAMEIVKLSPSLVYMINSRRNTPLHVAARIGNGSMVKLLVGLFPEQDVETGARQNPLHMLNREGDNALHVAVRHGNIEVVKELITTYASAKLASQTNYAGESALFLAVDRQDYRLASYILETDTDCSFEGRHGMNVLHALVIHTSTYSNKDKSVFKTLKEIDEYKKKKEKARSRSRRLLVITFVWVVNMLFLIRIPKLLDDPSESQDKTQDNDIMRLRTSGTIPTDLVRKVMENREITIDQRDKSGWTPLHIAAHLGNVDFVALLLTVDKLQAYVRNREGLSAFHIAAKEGNCDVMSTLMESCPDIYELLDYRGRNALHTAAESGCWTTIYFLGDMNVFGGLVDEQDDEGNTPSHLAAFNGDASMAEKLGRGGEIVLNATNKEGFTTMDNVLLTSELHSQGVEELWDKGARLSLRGALLKIGIQNLDPRKKTELAGDGDGKSSGDGNGNDEGMSNSDFLKQVREGNMLVATLIATVTFTAAFTVPGGFNQNGKEDGGLAVLSKMTAFRVFLITNTLAFGLSSTSVFVHFLALTTSEEIAFHKKIERRTAFYTNWSIGAMLVAFIAGTYAVVVPHSLGIAVAVLLSCCFLSSLILPVTIKNYGKYV</sequence>
<feature type="repeat" description="ANK" evidence="7">
    <location>
        <begin position="68"/>
        <end position="89"/>
    </location>
</feature>
<evidence type="ECO:0000256" key="6">
    <source>
        <dbReference type="ARBA" id="ARBA00023136"/>
    </source>
</evidence>
<feature type="transmembrane region" description="Helical" evidence="9">
    <location>
        <begin position="299"/>
        <end position="317"/>
    </location>
</feature>
<dbReference type="SUPFAM" id="SSF48403">
    <property type="entry name" value="Ankyrin repeat"/>
    <property type="match status" value="2"/>
</dbReference>
<evidence type="ECO:0000256" key="3">
    <source>
        <dbReference type="ARBA" id="ARBA00022737"/>
    </source>
</evidence>
<dbReference type="PANTHER" id="PTHR24186">
    <property type="entry name" value="PROTEIN PHOSPHATASE 1 REGULATORY SUBUNIT"/>
    <property type="match status" value="1"/>
</dbReference>
<dbReference type="EMBL" id="JAXUIC010000010">
    <property type="protein sequence ID" value="KAK4567227.1"/>
    <property type="molecule type" value="Genomic_DNA"/>
</dbReference>
<dbReference type="PANTHER" id="PTHR24186:SF50">
    <property type="entry name" value="ANKYRIN REPEAT-CONTAINING PROTEIN ITN1-LIKE ISOFORM X1"/>
    <property type="match status" value="1"/>
</dbReference>
<evidence type="ECO:0000256" key="8">
    <source>
        <dbReference type="SAM" id="MobiDB-lite"/>
    </source>
</evidence>
<evidence type="ECO:0000256" key="4">
    <source>
        <dbReference type="ARBA" id="ARBA00022989"/>
    </source>
</evidence>
<proteinExistence type="predicted"/>
<feature type="transmembrane region" description="Helical" evidence="9">
    <location>
        <begin position="557"/>
        <end position="580"/>
    </location>
</feature>
<feature type="domain" description="PGG" evidence="10">
    <location>
        <begin position="508"/>
        <end position="619"/>
    </location>
</feature>
<evidence type="ECO:0000256" key="7">
    <source>
        <dbReference type="PROSITE-ProRule" id="PRU00023"/>
    </source>
</evidence>
<evidence type="ECO:0000256" key="9">
    <source>
        <dbReference type="SAM" id="Phobius"/>
    </source>
</evidence>
<comment type="caution">
    <text evidence="11">The sequence shown here is derived from an EMBL/GenBank/DDBJ whole genome shotgun (WGS) entry which is preliminary data.</text>
</comment>
<keyword evidence="12" id="KW-1185">Reference proteome</keyword>
<evidence type="ECO:0000256" key="2">
    <source>
        <dbReference type="ARBA" id="ARBA00022692"/>
    </source>
</evidence>
<dbReference type="InterPro" id="IPR002110">
    <property type="entry name" value="Ankyrin_rpt"/>
</dbReference>